<dbReference type="InterPro" id="IPR052160">
    <property type="entry name" value="Gypsy_RT_Integrase-like"/>
</dbReference>
<evidence type="ECO:0000313" key="3">
    <source>
        <dbReference type="EMBL" id="KAL0446217.1"/>
    </source>
</evidence>
<dbReference type="PANTHER" id="PTHR47266">
    <property type="entry name" value="ENDONUCLEASE-RELATED"/>
    <property type="match status" value="1"/>
</dbReference>
<organism evidence="3">
    <name type="scientific">Sesamum latifolium</name>
    <dbReference type="NCBI Taxonomy" id="2727402"/>
    <lineage>
        <taxon>Eukaryota</taxon>
        <taxon>Viridiplantae</taxon>
        <taxon>Streptophyta</taxon>
        <taxon>Embryophyta</taxon>
        <taxon>Tracheophyta</taxon>
        <taxon>Spermatophyta</taxon>
        <taxon>Magnoliopsida</taxon>
        <taxon>eudicotyledons</taxon>
        <taxon>Gunneridae</taxon>
        <taxon>Pentapetalae</taxon>
        <taxon>asterids</taxon>
        <taxon>lamiids</taxon>
        <taxon>Lamiales</taxon>
        <taxon>Pedaliaceae</taxon>
        <taxon>Sesamum</taxon>
    </lineage>
</organism>
<evidence type="ECO:0000256" key="1">
    <source>
        <dbReference type="SAM" id="MobiDB-lite"/>
    </source>
</evidence>
<proteinExistence type="predicted"/>
<feature type="compositionally biased region" description="Basic and acidic residues" evidence="1">
    <location>
        <begin position="405"/>
        <end position="418"/>
    </location>
</feature>
<accession>A0AAW2WWG2</accession>
<dbReference type="Gene3D" id="1.10.340.70">
    <property type="match status" value="1"/>
</dbReference>
<dbReference type="InterPro" id="IPR041588">
    <property type="entry name" value="Integrase_H2C2"/>
</dbReference>
<dbReference type="EMBL" id="JACGWN010000006">
    <property type="protein sequence ID" value="KAL0446217.1"/>
    <property type="molecule type" value="Genomic_DNA"/>
</dbReference>
<reference evidence="3" key="2">
    <citation type="journal article" date="2024" name="Plant">
        <title>Genomic evolution and insights into agronomic trait innovations of Sesamum species.</title>
        <authorList>
            <person name="Miao H."/>
            <person name="Wang L."/>
            <person name="Qu L."/>
            <person name="Liu H."/>
            <person name="Sun Y."/>
            <person name="Le M."/>
            <person name="Wang Q."/>
            <person name="Wei S."/>
            <person name="Zheng Y."/>
            <person name="Lin W."/>
            <person name="Duan Y."/>
            <person name="Cao H."/>
            <person name="Xiong S."/>
            <person name="Wang X."/>
            <person name="Wei L."/>
            <person name="Li C."/>
            <person name="Ma Q."/>
            <person name="Ju M."/>
            <person name="Zhao R."/>
            <person name="Li G."/>
            <person name="Mu C."/>
            <person name="Tian Q."/>
            <person name="Mei H."/>
            <person name="Zhang T."/>
            <person name="Gao T."/>
            <person name="Zhang H."/>
        </authorList>
    </citation>
    <scope>NUCLEOTIDE SEQUENCE</scope>
    <source>
        <strain evidence="3">KEN1</strain>
    </source>
</reference>
<name>A0AAW2WWG2_9LAMI</name>
<feature type="domain" description="Integrase zinc-binding" evidence="2">
    <location>
        <begin position="136"/>
        <end position="195"/>
    </location>
</feature>
<sequence>MVKEGIVLGHKVSYRGIEVDKAKVDLIAKSPPPQSVKEEGCENTVADHLSRLNLDYVENMHDFPLRDEFPNEHLCAITQTREPWFADFANFLVGNVLPSQLSYQQKKKFFSDIKYYLWDEPYLYKWCGDGMVRRCVPEEEMQSILGFCHDREVGGHHGGAKTAAKVLQCGFYWPSLFKDAHKYVSSCDQCQRTEPAADTRSRRRRAVAATTRLAPLLLPFRREEAVAVYRSPRCCSVATAHTSRRHCSVPLRPHTVAVTSLMEQPGPSRSHRRLSKNTVTLPPADTDLGGHLHFCSQRHHDRYFIISQCVILPEVLLGNHRQPSPNSRAYDSSKTKDTYIRDLALKYLHRFLAYTFSGRKDSSTALNKTELFFLWSMLTHTRINIGFWVASQFQINDLSEPGAPLDRRQREASPRTDEDPTPLTSETVHDRFDSFDERLRCMELNLHAYFEFMQFQPPFPPPP</sequence>
<protein>
    <submittedName>
        <fullName evidence="3">Mitochondrial protein</fullName>
    </submittedName>
</protein>
<comment type="caution">
    <text evidence="3">The sequence shown here is derived from an EMBL/GenBank/DDBJ whole genome shotgun (WGS) entry which is preliminary data.</text>
</comment>
<dbReference type="AlphaFoldDB" id="A0AAW2WWG2"/>
<reference evidence="3" key="1">
    <citation type="submission" date="2020-06" db="EMBL/GenBank/DDBJ databases">
        <authorList>
            <person name="Li T."/>
            <person name="Hu X."/>
            <person name="Zhang T."/>
            <person name="Song X."/>
            <person name="Zhang H."/>
            <person name="Dai N."/>
            <person name="Sheng W."/>
            <person name="Hou X."/>
            <person name="Wei L."/>
        </authorList>
    </citation>
    <scope>NUCLEOTIDE SEQUENCE</scope>
    <source>
        <strain evidence="3">KEN1</strain>
        <tissue evidence="3">Leaf</tissue>
    </source>
</reference>
<feature type="region of interest" description="Disordered" evidence="1">
    <location>
        <begin position="400"/>
        <end position="427"/>
    </location>
</feature>
<gene>
    <name evidence="3" type="ORF">Slati_1749600</name>
</gene>
<dbReference type="Pfam" id="PF17921">
    <property type="entry name" value="Integrase_H2C2"/>
    <property type="match status" value="1"/>
</dbReference>
<evidence type="ECO:0000259" key="2">
    <source>
        <dbReference type="Pfam" id="PF17921"/>
    </source>
</evidence>